<name>A0A0L0UYA6_9BASI</name>
<proteinExistence type="predicted"/>
<evidence type="ECO:0000313" key="4">
    <source>
        <dbReference type="Proteomes" id="UP000054564"/>
    </source>
</evidence>
<feature type="region of interest" description="Disordered" evidence="1">
    <location>
        <begin position="270"/>
        <end position="294"/>
    </location>
</feature>
<accession>A0A0L0UYA6</accession>
<dbReference type="EMBL" id="AJIL01000183">
    <property type="protein sequence ID" value="KNE91916.1"/>
    <property type="molecule type" value="Genomic_DNA"/>
</dbReference>
<feature type="chain" id="PRO_5005549214" evidence="2">
    <location>
        <begin position="24"/>
        <end position="632"/>
    </location>
</feature>
<evidence type="ECO:0000256" key="2">
    <source>
        <dbReference type="SAM" id="SignalP"/>
    </source>
</evidence>
<evidence type="ECO:0000256" key="1">
    <source>
        <dbReference type="SAM" id="MobiDB-lite"/>
    </source>
</evidence>
<feature type="signal peptide" evidence="2">
    <location>
        <begin position="1"/>
        <end position="23"/>
    </location>
</feature>
<feature type="region of interest" description="Disordered" evidence="1">
    <location>
        <begin position="59"/>
        <end position="78"/>
    </location>
</feature>
<dbReference type="OrthoDB" id="10676095at2759"/>
<reference evidence="4" key="1">
    <citation type="submission" date="2014-03" db="EMBL/GenBank/DDBJ databases">
        <title>The Genome Sequence of Puccinia striiformis f. sp. tritici PST-78.</title>
        <authorList>
            <consortium name="The Broad Institute Genome Sequencing Platform"/>
            <person name="Cuomo C."/>
            <person name="Hulbert S."/>
            <person name="Chen X."/>
            <person name="Walker B."/>
            <person name="Young S.K."/>
            <person name="Zeng Q."/>
            <person name="Gargeya S."/>
            <person name="Fitzgerald M."/>
            <person name="Haas B."/>
            <person name="Abouelleil A."/>
            <person name="Alvarado L."/>
            <person name="Arachchi H.M."/>
            <person name="Berlin A.M."/>
            <person name="Chapman S.B."/>
            <person name="Goldberg J."/>
            <person name="Griggs A."/>
            <person name="Gujja S."/>
            <person name="Hansen M."/>
            <person name="Howarth C."/>
            <person name="Imamovic A."/>
            <person name="Larimer J."/>
            <person name="McCowan C."/>
            <person name="Montmayeur A."/>
            <person name="Murphy C."/>
            <person name="Neiman D."/>
            <person name="Pearson M."/>
            <person name="Priest M."/>
            <person name="Roberts A."/>
            <person name="Saif S."/>
            <person name="Shea T."/>
            <person name="Sisk P."/>
            <person name="Sykes S."/>
            <person name="Wortman J."/>
            <person name="Nusbaum C."/>
            <person name="Birren B."/>
        </authorList>
    </citation>
    <scope>NUCLEOTIDE SEQUENCE [LARGE SCALE GENOMIC DNA]</scope>
    <source>
        <strain evidence="4">race PST-78</strain>
    </source>
</reference>
<gene>
    <name evidence="3" type="ORF">PSTG_14662</name>
</gene>
<comment type="caution">
    <text evidence="3">The sequence shown here is derived from an EMBL/GenBank/DDBJ whole genome shotgun (WGS) entry which is preliminary data.</text>
</comment>
<keyword evidence="4" id="KW-1185">Reference proteome</keyword>
<sequence length="632" mass="70859">MTSSGRCTRLLLIFLGLCSTCQATEELSWKPLDRLFLHAENEAPNMESILSDTFLPTATQTQGSHATTPTSVQSNPHECARSAANSNSYKTAFANVHHGASMDDAIPKDLFQGTESQVCAQEALQGFNWELQHAAAPQSHHHPQTHQDESSIPDWPLSVEDYTIEDWAPTIVDDKMKQSFGDIPIPNIGVETASYPCYQELVRKFDYELADLATWNLIHHHQINQHHSASSSIPYNVADQNTAQFPKFPLSAEKGKSLYNPTWSKGLVGTSPTLFKESPKSDAQAEMSSREQDVKPSYQVLLTAGEHVYAHPLKRLKISKPEADDTVPITSMGLRTNFNPIAHSNTPTFENNLNQIIRNNPGNSKSRRLTMSRFPFDQESIGGPSSGTGGSFAKSSATLMNSHNRIMLPPNRFQLVDLLNCVNNQLQVPKMTQKDFLKMFSDLRYTRSRDDRLHAQESRNRANYSHQAKIQERTGKDFKGFKFPGIKSSSEAAKMTFTVTLCYLDMISAVLKEYFSLNPDGTHQDNGAILLTKAYTMIKSYTAESFSKHRFGGKSSGPIKFIHRFQLVWHWIGTLITSLGNDHLSNIFISQRNGSVHLTLIAAFNHIFCYSIKNLTEKLSRFYPEIGHVDVK</sequence>
<protein>
    <submittedName>
        <fullName evidence="3">Uncharacterized protein</fullName>
    </submittedName>
</protein>
<feature type="compositionally biased region" description="Polar residues" evidence="1">
    <location>
        <begin position="59"/>
        <end position="76"/>
    </location>
</feature>
<organism evidence="3 4">
    <name type="scientific">Puccinia striiformis f. sp. tritici PST-78</name>
    <dbReference type="NCBI Taxonomy" id="1165861"/>
    <lineage>
        <taxon>Eukaryota</taxon>
        <taxon>Fungi</taxon>
        <taxon>Dikarya</taxon>
        <taxon>Basidiomycota</taxon>
        <taxon>Pucciniomycotina</taxon>
        <taxon>Pucciniomycetes</taxon>
        <taxon>Pucciniales</taxon>
        <taxon>Pucciniaceae</taxon>
        <taxon>Puccinia</taxon>
    </lineage>
</organism>
<keyword evidence="2" id="KW-0732">Signal</keyword>
<dbReference type="Proteomes" id="UP000054564">
    <property type="component" value="Unassembled WGS sequence"/>
</dbReference>
<evidence type="ECO:0000313" key="3">
    <source>
        <dbReference type="EMBL" id="KNE91916.1"/>
    </source>
</evidence>
<dbReference type="AlphaFoldDB" id="A0A0L0UYA6"/>